<dbReference type="Pfam" id="PF00251">
    <property type="entry name" value="Glyco_hydro_32N"/>
    <property type="match status" value="1"/>
</dbReference>
<name>A0A1V4IM73_9CLOT</name>
<comment type="catalytic activity">
    <reaction evidence="8">
        <text>Hydrolysis of terminal non-reducing beta-D-fructofuranoside residues in beta-D-fructofuranosides.</text>
        <dbReference type="EC" id="3.2.1.26"/>
    </reaction>
</comment>
<evidence type="ECO:0000259" key="10">
    <source>
        <dbReference type="Pfam" id="PF00251"/>
    </source>
</evidence>
<evidence type="ECO:0000256" key="3">
    <source>
        <dbReference type="ARBA" id="ARBA00012758"/>
    </source>
</evidence>
<dbReference type="InterPro" id="IPR018053">
    <property type="entry name" value="Glyco_hydro_32_AS"/>
</dbReference>
<dbReference type="STRING" id="1450648.CLORY_27630"/>
<dbReference type="InterPro" id="IPR013320">
    <property type="entry name" value="ConA-like_dom_sf"/>
</dbReference>
<accession>A0A1V4IM73</accession>
<protein>
    <recommendedName>
        <fullName evidence="4 8">Sucrose-6-phosphate hydrolase</fullName>
        <ecNumber evidence="3 8">3.2.1.26</ecNumber>
    </recommendedName>
    <alternativeName>
        <fullName evidence="7 9">Invertase</fullName>
    </alternativeName>
</protein>
<evidence type="ECO:0000256" key="2">
    <source>
        <dbReference type="ARBA" id="ARBA00009902"/>
    </source>
</evidence>
<keyword evidence="6 8" id="KW-0326">Glycosidase</keyword>
<evidence type="ECO:0000256" key="9">
    <source>
        <dbReference type="RuleBase" id="RU365015"/>
    </source>
</evidence>
<dbReference type="InterPro" id="IPR013148">
    <property type="entry name" value="Glyco_hydro_32_N"/>
</dbReference>
<reference evidence="12 13" key="1">
    <citation type="submission" date="2017-03" db="EMBL/GenBank/DDBJ databases">
        <title>Genome sequence of Clostridium oryzae DSM 28571.</title>
        <authorList>
            <person name="Poehlein A."/>
            <person name="Daniel R."/>
        </authorList>
    </citation>
    <scope>NUCLEOTIDE SEQUENCE [LARGE SCALE GENOMIC DNA]</scope>
    <source>
        <strain evidence="12 13">DSM 28571</strain>
    </source>
</reference>
<comment type="pathway">
    <text evidence="1 9">Glycan biosynthesis; sucrose metabolism.</text>
</comment>
<evidence type="ECO:0000313" key="13">
    <source>
        <dbReference type="Proteomes" id="UP000190080"/>
    </source>
</evidence>
<dbReference type="GO" id="GO:0005985">
    <property type="term" value="P:sucrose metabolic process"/>
    <property type="evidence" value="ECO:0007669"/>
    <property type="project" value="UniProtKB-UniPathway"/>
</dbReference>
<dbReference type="SUPFAM" id="SSF75005">
    <property type="entry name" value="Arabinanase/levansucrase/invertase"/>
    <property type="match status" value="1"/>
</dbReference>
<dbReference type="PROSITE" id="PS00609">
    <property type="entry name" value="GLYCOSYL_HYDROL_F32"/>
    <property type="match status" value="1"/>
</dbReference>
<dbReference type="Gene3D" id="2.60.120.560">
    <property type="entry name" value="Exo-inulinase, domain 1"/>
    <property type="match status" value="1"/>
</dbReference>
<dbReference type="PANTHER" id="PTHR43101:SF1">
    <property type="entry name" value="BETA-FRUCTOSIDASE"/>
    <property type="match status" value="1"/>
</dbReference>
<dbReference type="InterPro" id="IPR001362">
    <property type="entry name" value="Glyco_hydro_32"/>
</dbReference>
<dbReference type="GO" id="GO:0005737">
    <property type="term" value="C:cytoplasm"/>
    <property type="evidence" value="ECO:0007669"/>
    <property type="project" value="UniProtKB-SubCell"/>
</dbReference>
<keyword evidence="9" id="KW-0963">Cytoplasm</keyword>
<evidence type="ECO:0000256" key="5">
    <source>
        <dbReference type="ARBA" id="ARBA00022801"/>
    </source>
</evidence>
<dbReference type="InterPro" id="IPR051214">
    <property type="entry name" value="GH32_Enzymes"/>
</dbReference>
<keyword evidence="5 8" id="KW-0378">Hydrolase</keyword>
<evidence type="ECO:0000256" key="7">
    <source>
        <dbReference type="ARBA" id="ARBA00033367"/>
    </source>
</evidence>
<comment type="function">
    <text evidence="9">Enables the bacterium to metabolize sucrose as a sole carbon source.</text>
</comment>
<keyword evidence="13" id="KW-1185">Reference proteome</keyword>
<dbReference type="CDD" id="cd08996">
    <property type="entry name" value="GH32_FFase"/>
    <property type="match status" value="1"/>
</dbReference>
<feature type="domain" description="Glycosyl hydrolase family 32 N-terminal" evidence="10">
    <location>
        <begin position="27"/>
        <end position="336"/>
    </location>
</feature>
<proteinExistence type="inferred from homology"/>
<sequence>MSKLSKAQEYILKNKDKVNSEYRLKYHVMPEIGWINDPNGFCYYNGEYHLFYQYYPYDSQWGPMHWGHVKSNDLVKWEYLPVALAPDMYYDAGGCFSGTAIEDDGKLYLMYTGNTNPDLEKPENIRQIQNIAVSEDGIEFTKLPSNPVIDTKALPGSALPQDFRDPKILKHGEDFYSIVGSRNIDGSGQLLVYKSKDLSQWTYVGVLMKSNNKLGKMWECPDLFSIGDTDVVLMSPQFLERDGDKYCNVHSSVYFLGECDIESCSFKPFVIDEIDGGFDFYAPQTMADAKGRRIMIAWMQMWDMTIPSSEQGHGWAGAMTLPRELKVIDNKLYQIPIEEIKRYRGNNIEYKDIVVTNSLALEGVEGKHIELEMEIDFLDANVFGLKIFKDEEHETVMYYDKKEAKFVFDRSKNGQDIFASGVEDDIKYARRVGINLKDNKLKLRVFIDTISIEVFIQDGEKTLTSTVYPNSSAKGIEFYSDAEVLIKELNKWEIK</sequence>
<dbReference type="NCBIfam" id="TIGR01322">
    <property type="entry name" value="scrB_fam"/>
    <property type="match status" value="1"/>
</dbReference>
<gene>
    <name evidence="12" type="primary">sacA_3</name>
    <name evidence="12" type="ORF">CLORY_27630</name>
</gene>
<evidence type="ECO:0000256" key="4">
    <source>
        <dbReference type="ARBA" id="ARBA00019623"/>
    </source>
</evidence>
<dbReference type="OrthoDB" id="9759709at2"/>
<keyword evidence="9" id="KW-0119">Carbohydrate metabolism</keyword>
<dbReference type="Proteomes" id="UP000190080">
    <property type="component" value="Unassembled WGS sequence"/>
</dbReference>
<dbReference type="InterPro" id="IPR023296">
    <property type="entry name" value="Glyco_hydro_beta-prop_sf"/>
</dbReference>
<organism evidence="12 13">
    <name type="scientific">Clostridium oryzae</name>
    <dbReference type="NCBI Taxonomy" id="1450648"/>
    <lineage>
        <taxon>Bacteria</taxon>
        <taxon>Bacillati</taxon>
        <taxon>Bacillota</taxon>
        <taxon>Clostridia</taxon>
        <taxon>Eubacteriales</taxon>
        <taxon>Clostridiaceae</taxon>
        <taxon>Clostridium</taxon>
    </lineage>
</organism>
<dbReference type="AlphaFoldDB" id="A0A1V4IM73"/>
<comment type="similarity">
    <text evidence="2 8">Belongs to the glycosyl hydrolase 32 family.</text>
</comment>
<dbReference type="PANTHER" id="PTHR43101">
    <property type="entry name" value="BETA-FRUCTOSIDASE"/>
    <property type="match status" value="1"/>
</dbReference>
<comment type="caution">
    <text evidence="12">The sequence shown here is derived from an EMBL/GenBank/DDBJ whole genome shotgun (WGS) entry which is preliminary data.</text>
</comment>
<feature type="domain" description="Glycosyl hydrolase family 32 C-terminal" evidence="11">
    <location>
        <begin position="339"/>
        <end position="492"/>
    </location>
</feature>
<evidence type="ECO:0000256" key="1">
    <source>
        <dbReference type="ARBA" id="ARBA00004914"/>
    </source>
</evidence>
<evidence type="ECO:0000313" key="12">
    <source>
        <dbReference type="EMBL" id="OPJ60587.1"/>
    </source>
</evidence>
<dbReference type="RefSeq" id="WP_079425432.1">
    <property type="nucleotide sequence ID" value="NZ_MZGV01000030.1"/>
</dbReference>
<evidence type="ECO:0000256" key="8">
    <source>
        <dbReference type="RuleBase" id="RU362110"/>
    </source>
</evidence>
<dbReference type="GO" id="GO:0004564">
    <property type="term" value="F:beta-fructofuranosidase activity"/>
    <property type="evidence" value="ECO:0007669"/>
    <property type="project" value="UniProtKB-EC"/>
</dbReference>
<dbReference type="InterPro" id="IPR006232">
    <property type="entry name" value="Suc6P_hydrolase"/>
</dbReference>
<evidence type="ECO:0000256" key="6">
    <source>
        <dbReference type="ARBA" id="ARBA00023295"/>
    </source>
</evidence>
<comment type="subcellular location">
    <subcellularLocation>
        <location evidence="9">Cytoplasm</location>
    </subcellularLocation>
</comment>
<dbReference type="SMART" id="SM00640">
    <property type="entry name" value="Glyco_32"/>
    <property type="match status" value="1"/>
</dbReference>
<evidence type="ECO:0000259" key="11">
    <source>
        <dbReference type="Pfam" id="PF08244"/>
    </source>
</evidence>
<dbReference type="EC" id="3.2.1.26" evidence="3 8"/>
<dbReference type="InterPro" id="IPR013189">
    <property type="entry name" value="Glyco_hydro_32_C"/>
</dbReference>
<dbReference type="Pfam" id="PF08244">
    <property type="entry name" value="Glyco_hydro_32C"/>
    <property type="match status" value="1"/>
</dbReference>
<dbReference type="Gene3D" id="2.115.10.20">
    <property type="entry name" value="Glycosyl hydrolase domain, family 43"/>
    <property type="match status" value="1"/>
</dbReference>
<dbReference type="UniPathway" id="UPA00238"/>
<dbReference type="SUPFAM" id="SSF49899">
    <property type="entry name" value="Concanavalin A-like lectins/glucanases"/>
    <property type="match status" value="1"/>
</dbReference>
<dbReference type="EMBL" id="MZGV01000030">
    <property type="protein sequence ID" value="OPJ60587.1"/>
    <property type="molecule type" value="Genomic_DNA"/>
</dbReference>